<feature type="binding site" evidence="8">
    <location>
        <position position="249"/>
    </location>
    <ligand>
        <name>substrate</name>
    </ligand>
</feature>
<feature type="domain" description="Peptidase S11 D-alanyl-D-alanine carboxypeptidase A N-terminal" evidence="10">
    <location>
        <begin position="55"/>
        <end position="278"/>
    </location>
</feature>
<dbReference type="InterPro" id="IPR018044">
    <property type="entry name" value="Peptidase_S11"/>
</dbReference>
<reference evidence="11 12" key="1">
    <citation type="journal article" date="2016" name="Nat. Commun.">
        <title>Thousands of microbial genomes shed light on interconnected biogeochemical processes in an aquifer system.</title>
        <authorList>
            <person name="Anantharaman K."/>
            <person name="Brown C.T."/>
            <person name="Hug L.A."/>
            <person name="Sharon I."/>
            <person name="Castelle C.J."/>
            <person name="Probst A.J."/>
            <person name="Thomas B.C."/>
            <person name="Singh A."/>
            <person name="Wilkins M.J."/>
            <person name="Karaoz U."/>
            <person name="Brodie E.L."/>
            <person name="Williams K.H."/>
            <person name="Hubbard S.S."/>
            <person name="Banfield J.F."/>
        </authorList>
    </citation>
    <scope>NUCLEOTIDE SEQUENCE [LARGE SCALE GENOMIC DNA]</scope>
</reference>
<evidence type="ECO:0000256" key="3">
    <source>
        <dbReference type="ARBA" id="ARBA00022801"/>
    </source>
</evidence>
<dbReference type="EMBL" id="MFBN01000056">
    <property type="protein sequence ID" value="OGD93930.1"/>
    <property type="molecule type" value="Genomic_DNA"/>
</dbReference>
<name>A0A1F5GPX1_9BACT</name>
<dbReference type="GO" id="GO:0071555">
    <property type="term" value="P:cell wall organization"/>
    <property type="evidence" value="ECO:0007669"/>
    <property type="project" value="UniProtKB-KW"/>
</dbReference>
<evidence type="ECO:0000256" key="1">
    <source>
        <dbReference type="ARBA" id="ARBA00007164"/>
    </source>
</evidence>
<dbReference type="Proteomes" id="UP000178336">
    <property type="component" value="Unassembled WGS sequence"/>
</dbReference>
<dbReference type="GO" id="GO:0006508">
    <property type="term" value="P:proteolysis"/>
    <property type="evidence" value="ECO:0007669"/>
    <property type="project" value="InterPro"/>
</dbReference>
<keyword evidence="3" id="KW-0378">Hydrolase</keyword>
<keyword evidence="6" id="KW-0961">Cell wall biogenesis/degradation</keyword>
<feature type="active site" description="Acyl-ester intermediate" evidence="7">
    <location>
        <position position="89"/>
    </location>
</feature>
<evidence type="ECO:0000256" key="8">
    <source>
        <dbReference type="PIRSR" id="PIRSR618044-2"/>
    </source>
</evidence>
<feature type="active site" description="Proton acceptor" evidence="7">
    <location>
        <position position="92"/>
    </location>
</feature>
<evidence type="ECO:0000256" key="7">
    <source>
        <dbReference type="PIRSR" id="PIRSR618044-1"/>
    </source>
</evidence>
<sequence>MRFAVIVSILVFFVLLFANYTKLLKLPFINIPDKNSAENKFFPIYMFPRVADNFQKAPEITASSAVIIDAKSGIKLFEKEPTLRLLPASTTKLMTALVALEYCTPKKIVKITNPVTDGTQMGLKDGDQVTVENLLYGMLVSSGNDAAYALANACAVSFNNFIASMNQKAHSLSMTESHFVNPAGFDSRLQYSTASDLAILARAAVTNPLISKIVSTKSLVVNDISGIKTYYLENINQLLGEVEGLEGVKTGQTEGSGEILISQTTRNSHTIVVVVLRSKDRFEESQELINWAFDNYKWVTI</sequence>
<evidence type="ECO:0000256" key="5">
    <source>
        <dbReference type="ARBA" id="ARBA00022984"/>
    </source>
</evidence>
<dbReference type="Pfam" id="PF00768">
    <property type="entry name" value="Peptidase_S11"/>
    <property type="match status" value="1"/>
</dbReference>
<dbReference type="GO" id="GO:0009252">
    <property type="term" value="P:peptidoglycan biosynthetic process"/>
    <property type="evidence" value="ECO:0007669"/>
    <property type="project" value="UniProtKB-KW"/>
</dbReference>
<protein>
    <recommendedName>
        <fullName evidence="10">Peptidase S11 D-alanyl-D-alanine carboxypeptidase A N-terminal domain-containing protein</fullName>
    </recommendedName>
</protein>
<dbReference type="InterPro" id="IPR012338">
    <property type="entry name" value="Beta-lactam/transpept-like"/>
</dbReference>
<dbReference type="Gene3D" id="3.40.710.10">
    <property type="entry name" value="DD-peptidase/beta-lactamase superfamily"/>
    <property type="match status" value="1"/>
</dbReference>
<evidence type="ECO:0000256" key="4">
    <source>
        <dbReference type="ARBA" id="ARBA00022960"/>
    </source>
</evidence>
<comment type="caution">
    <text evidence="11">The sequence shown here is derived from an EMBL/GenBank/DDBJ whole genome shotgun (WGS) entry which is preliminary data.</text>
</comment>
<evidence type="ECO:0000256" key="6">
    <source>
        <dbReference type="ARBA" id="ARBA00023316"/>
    </source>
</evidence>
<evidence type="ECO:0000313" key="12">
    <source>
        <dbReference type="Proteomes" id="UP000178336"/>
    </source>
</evidence>
<keyword evidence="2" id="KW-0732">Signal</keyword>
<evidence type="ECO:0000256" key="9">
    <source>
        <dbReference type="RuleBase" id="RU004016"/>
    </source>
</evidence>
<dbReference type="SUPFAM" id="SSF56601">
    <property type="entry name" value="beta-lactamase/transpeptidase-like"/>
    <property type="match status" value="1"/>
</dbReference>
<dbReference type="PANTHER" id="PTHR21581">
    <property type="entry name" value="D-ALANYL-D-ALANINE CARBOXYPEPTIDASE"/>
    <property type="match status" value="1"/>
</dbReference>
<dbReference type="AlphaFoldDB" id="A0A1F5GPX1"/>
<dbReference type="PANTHER" id="PTHR21581:SF6">
    <property type="entry name" value="TRAFFICKING PROTEIN PARTICLE COMPLEX SUBUNIT 12"/>
    <property type="match status" value="1"/>
</dbReference>
<evidence type="ECO:0000313" key="11">
    <source>
        <dbReference type="EMBL" id="OGD93930.1"/>
    </source>
</evidence>
<accession>A0A1F5GPX1</accession>
<comment type="similarity">
    <text evidence="1 9">Belongs to the peptidase S11 family.</text>
</comment>
<dbReference type="GO" id="GO:0009002">
    <property type="term" value="F:serine-type D-Ala-D-Ala carboxypeptidase activity"/>
    <property type="evidence" value="ECO:0007669"/>
    <property type="project" value="InterPro"/>
</dbReference>
<gene>
    <name evidence="11" type="ORF">A3A48_04340</name>
</gene>
<feature type="active site" evidence="7">
    <location>
        <position position="142"/>
    </location>
</feature>
<evidence type="ECO:0000259" key="10">
    <source>
        <dbReference type="Pfam" id="PF00768"/>
    </source>
</evidence>
<proteinExistence type="inferred from homology"/>
<dbReference type="PRINTS" id="PR00725">
    <property type="entry name" value="DADACBPTASE1"/>
</dbReference>
<dbReference type="STRING" id="1797724.A3A48_04340"/>
<keyword evidence="5" id="KW-0573">Peptidoglycan synthesis</keyword>
<dbReference type="GO" id="GO:0008360">
    <property type="term" value="P:regulation of cell shape"/>
    <property type="evidence" value="ECO:0007669"/>
    <property type="project" value="UniProtKB-KW"/>
</dbReference>
<evidence type="ECO:0000256" key="2">
    <source>
        <dbReference type="ARBA" id="ARBA00022729"/>
    </source>
</evidence>
<keyword evidence="4" id="KW-0133">Cell shape</keyword>
<organism evidence="11 12">
    <name type="scientific">Candidatus Curtissbacteria bacterium RIFCSPLOWO2_01_FULL_37_9</name>
    <dbReference type="NCBI Taxonomy" id="1797724"/>
    <lineage>
        <taxon>Bacteria</taxon>
        <taxon>Candidatus Curtissiibacteriota</taxon>
    </lineage>
</organism>
<dbReference type="InterPro" id="IPR001967">
    <property type="entry name" value="Peptidase_S11_N"/>
</dbReference>